<evidence type="ECO:0000313" key="3">
    <source>
        <dbReference type="Proteomes" id="UP000243217"/>
    </source>
</evidence>
<protein>
    <submittedName>
        <fullName evidence="2">Uncharacterized protein</fullName>
    </submittedName>
</protein>
<dbReference type="AlphaFoldDB" id="A0A1V9Z210"/>
<comment type="caution">
    <text evidence="2">The sequence shown here is derived from an EMBL/GenBank/DDBJ whole genome shotgun (WGS) entry which is preliminary data.</text>
</comment>
<keyword evidence="3" id="KW-1185">Reference proteome</keyword>
<organism evidence="2 3">
    <name type="scientific">Thraustotheca clavata</name>
    <dbReference type="NCBI Taxonomy" id="74557"/>
    <lineage>
        <taxon>Eukaryota</taxon>
        <taxon>Sar</taxon>
        <taxon>Stramenopiles</taxon>
        <taxon>Oomycota</taxon>
        <taxon>Saprolegniomycetes</taxon>
        <taxon>Saprolegniales</taxon>
        <taxon>Achlyaceae</taxon>
        <taxon>Thraustotheca</taxon>
    </lineage>
</organism>
<dbReference type="STRING" id="74557.A0A1V9Z210"/>
<feature type="non-terminal residue" evidence="2">
    <location>
        <position position="62"/>
    </location>
</feature>
<dbReference type="EMBL" id="JNBS01002374">
    <property type="protein sequence ID" value="OQR91932.1"/>
    <property type="molecule type" value="Genomic_DNA"/>
</dbReference>
<proteinExistence type="predicted"/>
<reference evidence="2 3" key="1">
    <citation type="journal article" date="2014" name="Genome Biol. Evol.">
        <title>The secreted proteins of Achlya hypogyna and Thraustotheca clavata identify the ancestral oomycete secretome and reveal gene acquisitions by horizontal gene transfer.</title>
        <authorList>
            <person name="Misner I."/>
            <person name="Blouin N."/>
            <person name="Leonard G."/>
            <person name="Richards T.A."/>
            <person name="Lane C.E."/>
        </authorList>
    </citation>
    <scope>NUCLEOTIDE SEQUENCE [LARGE SCALE GENOMIC DNA]</scope>
    <source>
        <strain evidence="2 3">ATCC 34112</strain>
    </source>
</reference>
<feature type="compositionally biased region" description="Basic and acidic residues" evidence="1">
    <location>
        <begin position="53"/>
        <end position="62"/>
    </location>
</feature>
<gene>
    <name evidence="2" type="ORF">THRCLA_22424</name>
</gene>
<sequence>MTSTINIDFTKEEYEILELLRGSPKACENQDAKRRRVAMLAAKRTQRHRRRVHQELVDLRQQ</sequence>
<evidence type="ECO:0000256" key="1">
    <source>
        <dbReference type="SAM" id="MobiDB-lite"/>
    </source>
</evidence>
<evidence type="ECO:0000313" key="2">
    <source>
        <dbReference type="EMBL" id="OQR91932.1"/>
    </source>
</evidence>
<dbReference type="Proteomes" id="UP000243217">
    <property type="component" value="Unassembled WGS sequence"/>
</dbReference>
<accession>A0A1V9Z210</accession>
<feature type="region of interest" description="Disordered" evidence="1">
    <location>
        <begin position="42"/>
        <end position="62"/>
    </location>
</feature>
<name>A0A1V9Z210_9STRA</name>